<protein>
    <submittedName>
        <fullName evidence="1">Uncharacterized protein</fullName>
    </submittedName>
</protein>
<gene>
    <name evidence="1" type="ORF">UFOVP146_46</name>
</gene>
<proteinExistence type="predicted"/>
<reference evidence="1" key="1">
    <citation type="submission" date="2020-05" db="EMBL/GenBank/DDBJ databases">
        <authorList>
            <person name="Chiriac C."/>
            <person name="Salcher M."/>
            <person name="Ghai R."/>
            <person name="Kavagutti S V."/>
        </authorList>
    </citation>
    <scope>NUCLEOTIDE SEQUENCE</scope>
</reference>
<evidence type="ECO:0000313" key="1">
    <source>
        <dbReference type="EMBL" id="CAB5079628.1"/>
    </source>
</evidence>
<name>A0A6J7VP37_9CAUD</name>
<organism evidence="1">
    <name type="scientific">uncultured Caudovirales phage</name>
    <dbReference type="NCBI Taxonomy" id="2100421"/>
    <lineage>
        <taxon>Viruses</taxon>
        <taxon>Duplodnaviria</taxon>
        <taxon>Heunggongvirae</taxon>
        <taxon>Uroviricota</taxon>
        <taxon>Caudoviricetes</taxon>
        <taxon>Peduoviridae</taxon>
        <taxon>Maltschvirus</taxon>
        <taxon>Maltschvirus maltsch</taxon>
    </lineage>
</organism>
<dbReference type="EMBL" id="LR798192">
    <property type="protein sequence ID" value="CAB5079628.1"/>
    <property type="molecule type" value="Genomic_DNA"/>
</dbReference>
<accession>A0A6J7VP37</accession>
<sequence>MASELKVQILNDGYKNTTIKVDGFVNAVDLVTQTILDLSTLEQVDGFGTKASTMRVTRINFDIEDALQVNLDWAGGANNNLWRCTGRGEIKGKPFGGFPDNATTPNGKILLSTEGGSTATTNLAFTIVIEVVKAN</sequence>